<organism evidence="4 5">
    <name type="scientific">[Bacillus] enclensis</name>
    <dbReference type="NCBI Taxonomy" id="1402860"/>
    <lineage>
        <taxon>Bacteria</taxon>
        <taxon>Bacillati</taxon>
        <taxon>Bacillota</taxon>
        <taxon>Bacilli</taxon>
        <taxon>Bacillales</taxon>
        <taxon>Bacillaceae</taxon>
        <taxon>Rossellomorea</taxon>
    </lineage>
</organism>
<dbReference type="PANTHER" id="PTHR43861">
    <property type="entry name" value="TRANS-ACONITATE 2-METHYLTRANSFERASE-RELATED"/>
    <property type="match status" value="1"/>
</dbReference>
<dbReference type="CDD" id="cd02440">
    <property type="entry name" value="AdoMet_MTases"/>
    <property type="match status" value="1"/>
</dbReference>
<proteinExistence type="predicted"/>
<evidence type="ECO:0000256" key="1">
    <source>
        <dbReference type="ARBA" id="ARBA00022603"/>
    </source>
</evidence>
<dbReference type="InterPro" id="IPR029063">
    <property type="entry name" value="SAM-dependent_MTases_sf"/>
</dbReference>
<dbReference type="Pfam" id="PF13649">
    <property type="entry name" value="Methyltransf_25"/>
    <property type="match status" value="1"/>
</dbReference>
<keyword evidence="1 4" id="KW-0489">Methyltransferase</keyword>
<dbReference type="RefSeq" id="WP_058297531.1">
    <property type="nucleotide sequence ID" value="NZ_FMAU01000001.1"/>
</dbReference>
<dbReference type="Proteomes" id="UP000181997">
    <property type="component" value="Unassembled WGS sequence"/>
</dbReference>
<dbReference type="GO" id="GO:0008168">
    <property type="term" value="F:methyltransferase activity"/>
    <property type="evidence" value="ECO:0007669"/>
    <property type="project" value="UniProtKB-KW"/>
</dbReference>
<dbReference type="GO" id="GO:0032259">
    <property type="term" value="P:methylation"/>
    <property type="evidence" value="ECO:0007669"/>
    <property type="project" value="UniProtKB-KW"/>
</dbReference>
<keyword evidence="2 4" id="KW-0808">Transferase</keyword>
<dbReference type="PANTHER" id="PTHR43861:SF1">
    <property type="entry name" value="TRANS-ACONITATE 2-METHYLTRANSFERASE"/>
    <property type="match status" value="1"/>
</dbReference>
<protein>
    <submittedName>
        <fullName evidence="4">Methyltransferase domain-containing protein</fullName>
    </submittedName>
</protein>
<gene>
    <name evidence="4" type="ORF">GA0061094_0691</name>
</gene>
<evidence type="ECO:0000256" key="2">
    <source>
        <dbReference type="ARBA" id="ARBA00022679"/>
    </source>
</evidence>
<sequence>MTFSLQKQFRQPKGILGWMVGKVMEIDNRKINKWSINKMPIRRGDHILEIGYGPGYCIQKIIQKYPGCTVDGVDISSTMKEAAGQKNKDAIKKEKVHLFVHDISEFQLEDKQYDHIFSVNNYPLWSDTDKALSHLYHMLKPGGTLVITVQPRGEEEKDSRARGYGREISERLTSAGFKNIETSYKKIRPSLTVLVKCEK</sequence>
<name>A0A0V8HMC7_9BACI</name>
<evidence type="ECO:0000313" key="4">
    <source>
        <dbReference type="EMBL" id="SCB81499.1"/>
    </source>
</evidence>
<evidence type="ECO:0000259" key="3">
    <source>
        <dbReference type="Pfam" id="PF13649"/>
    </source>
</evidence>
<dbReference type="AlphaFoldDB" id="A0A0V8HMC7"/>
<dbReference type="InterPro" id="IPR041698">
    <property type="entry name" value="Methyltransf_25"/>
</dbReference>
<dbReference type="SUPFAM" id="SSF53335">
    <property type="entry name" value="S-adenosyl-L-methionine-dependent methyltransferases"/>
    <property type="match status" value="1"/>
</dbReference>
<dbReference type="EMBL" id="FMAU01000001">
    <property type="protein sequence ID" value="SCB81499.1"/>
    <property type="molecule type" value="Genomic_DNA"/>
</dbReference>
<feature type="domain" description="Methyltransferase" evidence="3">
    <location>
        <begin position="47"/>
        <end position="143"/>
    </location>
</feature>
<keyword evidence="5" id="KW-1185">Reference proteome</keyword>
<reference evidence="5" key="1">
    <citation type="submission" date="2016-08" db="EMBL/GenBank/DDBJ databases">
        <authorList>
            <person name="Varghese N."/>
            <person name="Submissions Spin"/>
        </authorList>
    </citation>
    <scope>NUCLEOTIDE SEQUENCE [LARGE SCALE GENOMIC DNA]</scope>
    <source>
        <strain evidence="5">SGD-1123</strain>
    </source>
</reference>
<evidence type="ECO:0000313" key="5">
    <source>
        <dbReference type="Proteomes" id="UP000181997"/>
    </source>
</evidence>
<dbReference type="Gene3D" id="3.40.50.150">
    <property type="entry name" value="Vaccinia Virus protein VP39"/>
    <property type="match status" value="1"/>
</dbReference>
<accession>A0A0V8HMC7</accession>